<keyword evidence="2" id="KW-1185">Reference proteome</keyword>
<dbReference type="AlphaFoldDB" id="A0A3N4JGK5"/>
<proteinExistence type="predicted"/>
<organism evidence="1 2">
    <name type="scientific">Choiromyces venosus 120613-1</name>
    <dbReference type="NCBI Taxonomy" id="1336337"/>
    <lineage>
        <taxon>Eukaryota</taxon>
        <taxon>Fungi</taxon>
        <taxon>Dikarya</taxon>
        <taxon>Ascomycota</taxon>
        <taxon>Pezizomycotina</taxon>
        <taxon>Pezizomycetes</taxon>
        <taxon>Pezizales</taxon>
        <taxon>Tuberaceae</taxon>
        <taxon>Choiromyces</taxon>
    </lineage>
</organism>
<dbReference type="OrthoDB" id="9991317at2759"/>
<gene>
    <name evidence="1" type="ORF">L873DRAFT_1246378</name>
</gene>
<dbReference type="Proteomes" id="UP000276215">
    <property type="component" value="Unassembled WGS sequence"/>
</dbReference>
<protein>
    <submittedName>
        <fullName evidence="1">Uncharacterized protein</fullName>
    </submittedName>
</protein>
<evidence type="ECO:0000313" key="1">
    <source>
        <dbReference type="EMBL" id="RPA96118.1"/>
    </source>
</evidence>
<accession>A0A3N4JGK5</accession>
<name>A0A3N4JGK5_9PEZI</name>
<sequence>MGFAIDSRSEVSDLKANHRLKFYEFRHLRVEINSPRGDTTCENEDQYRTSTMSRRWDAFKEMETALTLIRSLAGSLLLGLIQSVLQS</sequence>
<dbReference type="EMBL" id="ML120417">
    <property type="protein sequence ID" value="RPA96118.1"/>
    <property type="molecule type" value="Genomic_DNA"/>
</dbReference>
<reference evidence="1 2" key="1">
    <citation type="journal article" date="2018" name="Nat. Ecol. Evol.">
        <title>Pezizomycetes genomes reveal the molecular basis of ectomycorrhizal truffle lifestyle.</title>
        <authorList>
            <person name="Murat C."/>
            <person name="Payen T."/>
            <person name="Noel B."/>
            <person name="Kuo A."/>
            <person name="Morin E."/>
            <person name="Chen J."/>
            <person name="Kohler A."/>
            <person name="Krizsan K."/>
            <person name="Balestrini R."/>
            <person name="Da Silva C."/>
            <person name="Montanini B."/>
            <person name="Hainaut M."/>
            <person name="Levati E."/>
            <person name="Barry K.W."/>
            <person name="Belfiori B."/>
            <person name="Cichocki N."/>
            <person name="Clum A."/>
            <person name="Dockter R.B."/>
            <person name="Fauchery L."/>
            <person name="Guy J."/>
            <person name="Iotti M."/>
            <person name="Le Tacon F."/>
            <person name="Lindquist E.A."/>
            <person name="Lipzen A."/>
            <person name="Malagnac F."/>
            <person name="Mello A."/>
            <person name="Molinier V."/>
            <person name="Miyauchi S."/>
            <person name="Poulain J."/>
            <person name="Riccioni C."/>
            <person name="Rubini A."/>
            <person name="Sitrit Y."/>
            <person name="Splivallo R."/>
            <person name="Traeger S."/>
            <person name="Wang M."/>
            <person name="Zifcakova L."/>
            <person name="Wipf D."/>
            <person name="Zambonelli A."/>
            <person name="Paolocci F."/>
            <person name="Nowrousian M."/>
            <person name="Ottonello S."/>
            <person name="Baldrian P."/>
            <person name="Spatafora J.W."/>
            <person name="Henrissat B."/>
            <person name="Nagy L.G."/>
            <person name="Aury J.M."/>
            <person name="Wincker P."/>
            <person name="Grigoriev I.V."/>
            <person name="Bonfante P."/>
            <person name="Martin F.M."/>
        </authorList>
    </citation>
    <scope>NUCLEOTIDE SEQUENCE [LARGE SCALE GENOMIC DNA]</scope>
    <source>
        <strain evidence="1 2">120613-1</strain>
    </source>
</reference>
<evidence type="ECO:0000313" key="2">
    <source>
        <dbReference type="Proteomes" id="UP000276215"/>
    </source>
</evidence>